<dbReference type="RefSeq" id="WP_179434682.1">
    <property type="nucleotide sequence ID" value="NZ_BAABLC010000004.1"/>
</dbReference>
<protein>
    <submittedName>
        <fullName evidence="2">Putative membrane protein</fullName>
    </submittedName>
</protein>
<feature type="transmembrane region" description="Helical" evidence="1">
    <location>
        <begin position="12"/>
        <end position="33"/>
    </location>
</feature>
<organism evidence="2 3">
    <name type="scientific">Microbacterium pseudoresistens</name>
    <dbReference type="NCBI Taxonomy" id="640634"/>
    <lineage>
        <taxon>Bacteria</taxon>
        <taxon>Bacillati</taxon>
        <taxon>Actinomycetota</taxon>
        <taxon>Actinomycetes</taxon>
        <taxon>Micrococcales</taxon>
        <taxon>Microbacteriaceae</taxon>
        <taxon>Microbacterium</taxon>
    </lineage>
</organism>
<evidence type="ECO:0000313" key="3">
    <source>
        <dbReference type="Proteomes" id="UP000552045"/>
    </source>
</evidence>
<name>A0A7Y9JN59_9MICO</name>
<accession>A0A7Y9JN59</accession>
<proteinExistence type="predicted"/>
<keyword evidence="1" id="KW-0812">Transmembrane</keyword>
<keyword evidence="3" id="KW-1185">Reference proteome</keyword>
<comment type="caution">
    <text evidence="2">The sequence shown here is derived from an EMBL/GenBank/DDBJ whole genome shotgun (WGS) entry which is preliminary data.</text>
</comment>
<dbReference type="AlphaFoldDB" id="A0A7Y9JN59"/>
<evidence type="ECO:0000313" key="2">
    <source>
        <dbReference type="EMBL" id="NYD55552.1"/>
    </source>
</evidence>
<gene>
    <name evidence="2" type="ORF">BKA02_002607</name>
</gene>
<sequence>MPTPTTVKVAFWILLLGLILDAIAAIVTLVAAIAMMNSGQSIDVGGTQANGGVLLATAIGLIVLVVIELFILWKMKAGRNWARIVITILEILSLGSAFAGVSTIGIIAIILSIVAVVLMWLPASNEYFRSSRNALA</sequence>
<keyword evidence="1" id="KW-1133">Transmembrane helix</keyword>
<dbReference type="EMBL" id="JACCBH010000001">
    <property type="protein sequence ID" value="NYD55552.1"/>
    <property type="molecule type" value="Genomic_DNA"/>
</dbReference>
<feature type="transmembrane region" description="Helical" evidence="1">
    <location>
        <begin position="53"/>
        <end position="73"/>
    </location>
</feature>
<dbReference type="Proteomes" id="UP000552045">
    <property type="component" value="Unassembled WGS sequence"/>
</dbReference>
<feature type="transmembrane region" description="Helical" evidence="1">
    <location>
        <begin position="104"/>
        <end position="123"/>
    </location>
</feature>
<feature type="transmembrane region" description="Helical" evidence="1">
    <location>
        <begin position="80"/>
        <end position="98"/>
    </location>
</feature>
<evidence type="ECO:0000256" key="1">
    <source>
        <dbReference type="SAM" id="Phobius"/>
    </source>
</evidence>
<keyword evidence="1" id="KW-0472">Membrane</keyword>
<reference evidence="2 3" key="1">
    <citation type="submission" date="2020-07" db="EMBL/GenBank/DDBJ databases">
        <title>Sequencing the genomes of 1000 actinobacteria strains.</title>
        <authorList>
            <person name="Klenk H.-P."/>
        </authorList>
    </citation>
    <scope>NUCLEOTIDE SEQUENCE [LARGE SCALE GENOMIC DNA]</scope>
    <source>
        <strain evidence="2 3">DSM 22185</strain>
    </source>
</reference>